<sequence>MAQNLSQTIEYEHRIKQVGINGKLEFDKALEKSGLLKMADAELLDLMLEFGNKKFRGRYEKQLIDAGDNMEMRKAIVSALVSLKNAYYKRLEYLSKAADWNESGKDYI</sequence>
<dbReference type="AlphaFoldDB" id="A0A1E5IIR1"/>
<evidence type="ECO:0000313" key="1">
    <source>
        <dbReference type="EMBL" id="OEG70295.1"/>
    </source>
</evidence>
<comment type="caution">
    <text evidence="1">The sequence shown here is derived from an EMBL/GenBank/DDBJ whole genome shotgun (WGS) entry which is preliminary data.</text>
</comment>
<dbReference type="Proteomes" id="UP000095237">
    <property type="component" value="Unassembled WGS sequence"/>
</dbReference>
<gene>
    <name evidence="1" type="ORF">ATZ36_05065</name>
</gene>
<keyword evidence="2" id="KW-1185">Reference proteome</keyword>
<name>A0A1E5IIR1_ENDTX</name>
<reference evidence="1 2" key="1">
    <citation type="submission" date="2015-11" db="EMBL/GenBank/DDBJ databases">
        <title>Evidence for parallel genomic evolution in an endosymbiosis of termite gut flagellates.</title>
        <authorList>
            <person name="Zheng H."/>
        </authorList>
    </citation>
    <scope>NUCLEOTIDE SEQUENCE [LARGE SCALE GENOMIC DNA]</scope>
    <source>
        <strain evidence="1 2">CET450</strain>
    </source>
</reference>
<protein>
    <submittedName>
        <fullName evidence="1">Uncharacterized protein</fullName>
    </submittedName>
</protein>
<organism evidence="1 2">
    <name type="scientific">Endomicrobium trichonymphae</name>
    <dbReference type="NCBI Taxonomy" id="1408204"/>
    <lineage>
        <taxon>Bacteria</taxon>
        <taxon>Pseudomonadati</taxon>
        <taxon>Elusimicrobiota</taxon>
        <taxon>Endomicrobiia</taxon>
        <taxon>Endomicrobiales</taxon>
        <taxon>Endomicrobiaceae</taxon>
        <taxon>Candidatus Endomicrobiellum</taxon>
    </lineage>
</organism>
<dbReference type="EMBL" id="LNVX01000387">
    <property type="protein sequence ID" value="OEG70295.1"/>
    <property type="molecule type" value="Genomic_DNA"/>
</dbReference>
<evidence type="ECO:0000313" key="2">
    <source>
        <dbReference type="Proteomes" id="UP000095237"/>
    </source>
</evidence>
<proteinExistence type="predicted"/>
<accession>A0A1E5IIR1</accession>